<sequence length="212" mass="23492">MDDEAAVKVKKVTNTIIFQATPIRVSVSLLAIFLLMWIIRTGFGVVTEAEMETRSSNWGFHFGVVTLLFGILFVALGLPILTNLFLKLSEQLQKHDETSIYPDILTKAGGGEMKPIHTIVGRILVTLITMVMLAWASYTGYRLATEPRRDDKYYPLIFPIGIVTIVFGSVYIIIGLGLIADLALALTVQLLLRKKKGVIAHQDPNTEAKSFV</sequence>
<keyword evidence="1" id="KW-0812">Transmembrane</keyword>
<keyword evidence="3" id="KW-1185">Reference proteome</keyword>
<organism evidence="2 3">
    <name type="scientific">Morus notabilis</name>
    <dbReference type="NCBI Taxonomy" id="981085"/>
    <lineage>
        <taxon>Eukaryota</taxon>
        <taxon>Viridiplantae</taxon>
        <taxon>Streptophyta</taxon>
        <taxon>Embryophyta</taxon>
        <taxon>Tracheophyta</taxon>
        <taxon>Spermatophyta</taxon>
        <taxon>Magnoliopsida</taxon>
        <taxon>eudicotyledons</taxon>
        <taxon>Gunneridae</taxon>
        <taxon>Pentapetalae</taxon>
        <taxon>rosids</taxon>
        <taxon>fabids</taxon>
        <taxon>Rosales</taxon>
        <taxon>Moraceae</taxon>
        <taxon>Moreae</taxon>
        <taxon>Morus</taxon>
    </lineage>
</organism>
<keyword evidence="1" id="KW-0472">Membrane</keyword>
<feature type="transmembrane region" description="Helical" evidence="1">
    <location>
        <begin position="153"/>
        <end position="186"/>
    </location>
</feature>
<dbReference type="STRING" id="981085.W9QV77"/>
<evidence type="ECO:0000256" key="1">
    <source>
        <dbReference type="SAM" id="Phobius"/>
    </source>
</evidence>
<dbReference type="EMBL" id="KE343836">
    <property type="protein sequence ID" value="EXB43290.1"/>
    <property type="molecule type" value="Genomic_DNA"/>
</dbReference>
<gene>
    <name evidence="2" type="ORF">L484_004479</name>
</gene>
<proteinExistence type="predicted"/>
<evidence type="ECO:0000313" key="2">
    <source>
        <dbReference type="EMBL" id="EXB43290.1"/>
    </source>
</evidence>
<name>W9QV77_9ROSA</name>
<feature type="transmembrane region" description="Helical" evidence="1">
    <location>
        <begin position="21"/>
        <end position="39"/>
    </location>
</feature>
<evidence type="ECO:0000313" key="3">
    <source>
        <dbReference type="Proteomes" id="UP000030645"/>
    </source>
</evidence>
<protein>
    <submittedName>
        <fullName evidence="2">Uncharacterized protein</fullName>
    </submittedName>
</protein>
<dbReference type="eggNOG" id="ENOG502S9XF">
    <property type="taxonomic scope" value="Eukaryota"/>
</dbReference>
<feature type="transmembrane region" description="Helical" evidence="1">
    <location>
        <begin position="59"/>
        <end position="86"/>
    </location>
</feature>
<reference evidence="3" key="1">
    <citation type="submission" date="2013-01" db="EMBL/GenBank/DDBJ databases">
        <title>Draft Genome Sequence of a Mulberry Tree, Morus notabilis C.K. Schneid.</title>
        <authorList>
            <person name="He N."/>
            <person name="Zhao S."/>
        </authorList>
    </citation>
    <scope>NUCLEOTIDE SEQUENCE</scope>
</reference>
<dbReference type="Proteomes" id="UP000030645">
    <property type="component" value="Unassembled WGS sequence"/>
</dbReference>
<dbReference type="AlphaFoldDB" id="W9QV77"/>
<feature type="transmembrane region" description="Helical" evidence="1">
    <location>
        <begin position="123"/>
        <end position="141"/>
    </location>
</feature>
<accession>W9QV77</accession>
<keyword evidence="1" id="KW-1133">Transmembrane helix</keyword>